<dbReference type="EMBL" id="JACIES010000004">
    <property type="protein sequence ID" value="MBB4026212.1"/>
    <property type="molecule type" value="Genomic_DNA"/>
</dbReference>
<dbReference type="OrthoDB" id="9890079at2"/>
<sequence>MNKIIFFLITIMMFTGCYDSENIWDEKENVGYIDYSTLPVNKLSSEDKILLKNIDFQRGKYVCALSKEGILAKGVSEKRYQFFLEYLENQNAILAEYIKDGATVTFGNKSFGPKGEFIEEVLPEFGKSANLLSRSVGDFQAAQGIIVPGSSNNIISFKAFYRISISGIGKEMSHWTVFLIEPYKGLRRILSGTSSLPTTTYVQTASSDTFVDWDWQGECVDIVRSNPTLTVNSNIRGVELTFNTSKDWNYNVI</sequence>
<name>A0A7W6MYV3_9BACT</name>
<dbReference type="PROSITE" id="PS51257">
    <property type="entry name" value="PROKAR_LIPOPROTEIN"/>
    <property type="match status" value="1"/>
</dbReference>
<evidence type="ECO:0008006" key="3">
    <source>
        <dbReference type="Google" id="ProtNLM"/>
    </source>
</evidence>
<proteinExistence type="predicted"/>
<dbReference type="GeneID" id="93102382"/>
<dbReference type="RefSeq" id="WP_151411873.1">
    <property type="nucleotide sequence ID" value="NZ_AP028155.1"/>
</dbReference>
<dbReference type="AlphaFoldDB" id="A0A7W6MYV3"/>
<evidence type="ECO:0000313" key="1">
    <source>
        <dbReference type="EMBL" id="MBB4026212.1"/>
    </source>
</evidence>
<evidence type="ECO:0000313" key="2">
    <source>
        <dbReference type="Proteomes" id="UP000546007"/>
    </source>
</evidence>
<accession>A0A7W6MYV3</accession>
<dbReference type="Proteomes" id="UP000546007">
    <property type="component" value="Unassembled WGS sequence"/>
</dbReference>
<keyword evidence="2" id="KW-1185">Reference proteome</keyword>
<reference evidence="1 2" key="1">
    <citation type="submission" date="2020-08" db="EMBL/GenBank/DDBJ databases">
        <title>Genomic Encyclopedia of Type Strains, Phase IV (KMG-IV): sequencing the most valuable type-strain genomes for metagenomic binning, comparative biology and taxonomic classification.</title>
        <authorList>
            <person name="Goeker M."/>
        </authorList>
    </citation>
    <scope>NUCLEOTIDE SEQUENCE [LARGE SCALE GENOMIC DNA]</scope>
    <source>
        <strain evidence="1 2">DSM 105721</strain>
    </source>
</reference>
<comment type="caution">
    <text evidence="1">The sequence shown here is derived from an EMBL/GenBank/DDBJ whole genome shotgun (WGS) entry which is preliminary data.</text>
</comment>
<protein>
    <recommendedName>
        <fullName evidence="3">DUF4848 domain-containing protein</fullName>
    </recommendedName>
</protein>
<gene>
    <name evidence="1" type="ORF">GGR14_002002</name>
</gene>
<organism evidence="1 2">
    <name type="scientific">Butyricimonas faecihominis</name>
    <dbReference type="NCBI Taxonomy" id="1472416"/>
    <lineage>
        <taxon>Bacteria</taxon>
        <taxon>Pseudomonadati</taxon>
        <taxon>Bacteroidota</taxon>
        <taxon>Bacteroidia</taxon>
        <taxon>Bacteroidales</taxon>
        <taxon>Odoribacteraceae</taxon>
        <taxon>Butyricimonas</taxon>
    </lineage>
</organism>